<keyword evidence="1" id="KW-0732">Signal</keyword>
<evidence type="ECO:0000313" key="2">
    <source>
        <dbReference type="EMBL" id="OGF09406.1"/>
    </source>
</evidence>
<dbReference type="InterPro" id="IPR010870">
    <property type="entry name" value="Porin_O/P"/>
</dbReference>
<evidence type="ECO:0008006" key="4">
    <source>
        <dbReference type="Google" id="ProtNLM"/>
    </source>
</evidence>
<feature type="chain" id="PRO_5009520635" description="Porin domain-containing protein" evidence="1">
    <location>
        <begin position="20"/>
        <end position="365"/>
    </location>
</feature>
<dbReference type="AlphaFoldDB" id="A0A1F5R4P8"/>
<dbReference type="Pfam" id="PF07396">
    <property type="entry name" value="Porin_O_P"/>
    <property type="match status" value="1"/>
</dbReference>
<accession>A0A1F5R4P8</accession>
<organism evidence="2 3">
    <name type="scientific">Candidatus Edwardsbacteria bacterium GWF2_54_11</name>
    <dbReference type="NCBI Taxonomy" id="1817851"/>
    <lineage>
        <taxon>Bacteria</taxon>
        <taxon>Candidatus Edwardsiibacteriota</taxon>
    </lineage>
</organism>
<evidence type="ECO:0000313" key="3">
    <source>
        <dbReference type="Proteomes" id="UP000177230"/>
    </source>
</evidence>
<dbReference type="Gene3D" id="2.40.160.10">
    <property type="entry name" value="Porin"/>
    <property type="match status" value="1"/>
</dbReference>
<dbReference type="InterPro" id="IPR023614">
    <property type="entry name" value="Porin_dom_sf"/>
</dbReference>
<sequence>MKRILLLAMVFALAGSAFAFDVKTDAKQAYPTFKVSGWLKITYMDTLYHDTLVNPPSGFEAKDAAIVVSGDAWSNLAYRICLQSNKATKVSTSTVYATWLFDAYADWKPSKLYSFRVGQYKRPFGYEQMLAATSMDFVNAAQLTGKFNASNREVGVMGFGVWNDLNYSLSVGNGSPYNEKDANSSKTVVSRIVYAPLAGMTVGGSVEYGTQNLVGKSLYNRHAGLEANYEMGKLFARGELMIGQDDKVLATDSVMVGAVKVKQAGLDRNLMRGGYLTVGYVPLSKLKVNVRGDMYRENCSWDLVTDGITAWWGKQESRVVICNLGADYFLNPNTKVTLNYDVKLEDMALRPVKNNVLMAQLQVKF</sequence>
<gene>
    <name evidence="2" type="ORF">A2024_00495</name>
</gene>
<feature type="signal peptide" evidence="1">
    <location>
        <begin position="1"/>
        <end position="19"/>
    </location>
</feature>
<proteinExistence type="predicted"/>
<name>A0A1F5R4P8_9BACT</name>
<protein>
    <recommendedName>
        <fullName evidence="4">Porin domain-containing protein</fullName>
    </recommendedName>
</protein>
<dbReference type="Proteomes" id="UP000177230">
    <property type="component" value="Unassembled WGS sequence"/>
</dbReference>
<reference evidence="2 3" key="1">
    <citation type="journal article" date="2016" name="Nat. Commun.">
        <title>Thousands of microbial genomes shed light on interconnected biogeochemical processes in an aquifer system.</title>
        <authorList>
            <person name="Anantharaman K."/>
            <person name="Brown C.T."/>
            <person name="Hug L.A."/>
            <person name="Sharon I."/>
            <person name="Castelle C.J."/>
            <person name="Probst A.J."/>
            <person name="Thomas B.C."/>
            <person name="Singh A."/>
            <person name="Wilkins M.J."/>
            <person name="Karaoz U."/>
            <person name="Brodie E.L."/>
            <person name="Williams K.H."/>
            <person name="Hubbard S.S."/>
            <person name="Banfield J.F."/>
        </authorList>
    </citation>
    <scope>NUCLEOTIDE SEQUENCE [LARGE SCALE GENOMIC DNA]</scope>
</reference>
<evidence type="ECO:0000256" key="1">
    <source>
        <dbReference type="SAM" id="SignalP"/>
    </source>
</evidence>
<dbReference type="SUPFAM" id="SSF56935">
    <property type="entry name" value="Porins"/>
    <property type="match status" value="1"/>
</dbReference>
<comment type="caution">
    <text evidence="2">The sequence shown here is derived from an EMBL/GenBank/DDBJ whole genome shotgun (WGS) entry which is preliminary data.</text>
</comment>
<dbReference type="EMBL" id="MFFM01000041">
    <property type="protein sequence ID" value="OGF09406.1"/>
    <property type="molecule type" value="Genomic_DNA"/>
</dbReference>